<comment type="caution">
    <text evidence="1">The sequence shown here is derived from an EMBL/GenBank/DDBJ whole genome shotgun (WGS) entry which is preliminary data.</text>
</comment>
<evidence type="ECO:0000313" key="1">
    <source>
        <dbReference type="EMBL" id="KAH7911566.1"/>
    </source>
</evidence>
<sequence length="118" mass="13092">MYARLTPILLILIPLVHAQFGFFEQMFGHPEHHEEHHHQQAPSGRSQWAAHSEAVSCSLYLCPDTLQCVSRPVECPCPNEEDIKCVIPDAQDKGDGAVVCTRGDGCAAVERLFRSHTA</sequence>
<evidence type="ECO:0000313" key="2">
    <source>
        <dbReference type="Proteomes" id="UP000790377"/>
    </source>
</evidence>
<dbReference type="Proteomes" id="UP000790377">
    <property type="component" value="Unassembled WGS sequence"/>
</dbReference>
<reference evidence="1" key="1">
    <citation type="journal article" date="2021" name="New Phytol.">
        <title>Evolutionary innovations through gain and loss of genes in the ectomycorrhizal Boletales.</title>
        <authorList>
            <person name="Wu G."/>
            <person name="Miyauchi S."/>
            <person name="Morin E."/>
            <person name="Kuo A."/>
            <person name="Drula E."/>
            <person name="Varga T."/>
            <person name="Kohler A."/>
            <person name="Feng B."/>
            <person name="Cao Y."/>
            <person name="Lipzen A."/>
            <person name="Daum C."/>
            <person name="Hundley H."/>
            <person name="Pangilinan J."/>
            <person name="Johnson J."/>
            <person name="Barry K."/>
            <person name="LaButti K."/>
            <person name="Ng V."/>
            <person name="Ahrendt S."/>
            <person name="Min B."/>
            <person name="Choi I.G."/>
            <person name="Park H."/>
            <person name="Plett J.M."/>
            <person name="Magnuson J."/>
            <person name="Spatafora J.W."/>
            <person name="Nagy L.G."/>
            <person name="Henrissat B."/>
            <person name="Grigoriev I.V."/>
            <person name="Yang Z.L."/>
            <person name="Xu J."/>
            <person name="Martin F.M."/>
        </authorList>
    </citation>
    <scope>NUCLEOTIDE SEQUENCE</scope>
    <source>
        <strain evidence="1">ATCC 28755</strain>
    </source>
</reference>
<gene>
    <name evidence="1" type="ORF">BJ138DRAFT_1006350</name>
</gene>
<protein>
    <submittedName>
        <fullName evidence="1">Uncharacterized protein</fullName>
    </submittedName>
</protein>
<accession>A0ACB8AEP9</accession>
<keyword evidence="2" id="KW-1185">Reference proteome</keyword>
<organism evidence="1 2">
    <name type="scientific">Hygrophoropsis aurantiaca</name>
    <dbReference type="NCBI Taxonomy" id="72124"/>
    <lineage>
        <taxon>Eukaryota</taxon>
        <taxon>Fungi</taxon>
        <taxon>Dikarya</taxon>
        <taxon>Basidiomycota</taxon>
        <taxon>Agaricomycotina</taxon>
        <taxon>Agaricomycetes</taxon>
        <taxon>Agaricomycetidae</taxon>
        <taxon>Boletales</taxon>
        <taxon>Coniophorineae</taxon>
        <taxon>Hygrophoropsidaceae</taxon>
        <taxon>Hygrophoropsis</taxon>
    </lineage>
</organism>
<dbReference type="EMBL" id="MU267674">
    <property type="protein sequence ID" value="KAH7911566.1"/>
    <property type="molecule type" value="Genomic_DNA"/>
</dbReference>
<name>A0ACB8AEP9_9AGAM</name>
<proteinExistence type="predicted"/>